<sequence>MTLTAISACEGSSRYVISDSQSTIRNYYRERIPPEAILLGKAKLLSFEEFEERYITWFPAHTSYESPTPNLNEEAHRVGRGLIYRAREEASTDVTGGDAWKERDKVFRF</sequence>
<dbReference type="Proteomes" id="UP000821837">
    <property type="component" value="Unassembled WGS sequence"/>
</dbReference>
<accession>A0A9D4SMT2</accession>
<organism evidence="1 2">
    <name type="scientific">Rhipicephalus sanguineus</name>
    <name type="common">Brown dog tick</name>
    <name type="synonym">Ixodes sanguineus</name>
    <dbReference type="NCBI Taxonomy" id="34632"/>
    <lineage>
        <taxon>Eukaryota</taxon>
        <taxon>Metazoa</taxon>
        <taxon>Ecdysozoa</taxon>
        <taxon>Arthropoda</taxon>
        <taxon>Chelicerata</taxon>
        <taxon>Arachnida</taxon>
        <taxon>Acari</taxon>
        <taxon>Parasitiformes</taxon>
        <taxon>Ixodida</taxon>
        <taxon>Ixodoidea</taxon>
        <taxon>Ixodidae</taxon>
        <taxon>Rhipicephalinae</taxon>
        <taxon>Rhipicephalus</taxon>
        <taxon>Rhipicephalus</taxon>
    </lineage>
</organism>
<reference evidence="1" key="2">
    <citation type="submission" date="2021-09" db="EMBL/GenBank/DDBJ databases">
        <authorList>
            <person name="Jia N."/>
            <person name="Wang J."/>
            <person name="Shi W."/>
            <person name="Du L."/>
            <person name="Sun Y."/>
            <person name="Zhan W."/>
            <person name="Jiang J."/>
            <person name="Wang Q."/>
            <person name="Zhang B."/>
            <person name="Ji P."/>
            <person name="Sakyi L.B."/>
            <person name="Cui X."/>
            <person name="Yuan T."/>
            <person name="Jiang B."/>
            <person name="Yang W."/>
            <person name="Lam T.T.-Y."/>
            <person name="Chang Q."/>
            <person name="Ding S."/>
            <person name="Wang X."/>
            <person name="Zhu J."/>
            <person name="Ruan X."/>
            <person name="Zhao L."/>
            <person name="Wei J."/>
            <person name="Que T."/>
            <person name="Du C."/>
            <person name="Cheng J."/>
            <person name="Dai P."/>
            <person name="Han X."/>
            <person name="Huang E."/>
            <person name="Gao Y."/>
            <person name="Liu J."/>
            <person name="Shao H."/>
            <person name="Ye R."/>
            <person name="Li L."/>
            <person name="Wei W."/>
            <person name="Wang X."/>
            <person name="Wang C."/>
            <person name="Huo Q."/>
            <person name="Li W."/>
            <person name="Guo W."/>
            <person name="Chen H."/>
            <person name="Chen S."/>
            <person name="Zhou L."/>
            <person name="Zhou L."/>
            <person name="Ni X."/>
            <person name="Tian J."/>
            <person name="Zhou Y."/>
            <person name="Sheng Y."/>
            <person name="Liu T."/>
            <person name="Pan Y."/>
            <person name="Xia L."/>
            <person name="Li J."/>
            <person name="Zhao F."/>
            <person name="Cao W."/>
        </authorList>
    </citation>
    <scope>NUCLEOTIDE SEQUENCE</scope>
    <source>
        <strain evidence="1">Rsan-2018</strain>
        <tissue evidence="1">Larvae</tissue>
    </source>
</reference>
<reference evidence="1" key="1">
    <citation type="journal article" date="2020" name="Cell">
        <title>Large-Scale Comparative Analyses of Tick Genomes Elucidate Their Genetic Diversity and Vector Capacities.</title>
        <authorList>
            <consortium name="Tick Genome and Microbiome Consortium (TIGMIC)"/>
            <person name="Jia N."/>
            <person name="Wang J."/>
            <person name="Shi W."/>
            <person name="Du L."/>
            <person name="Sun Y."/>
            <person name="Zhan W."/>
            <person name="Jiang J.F."/>
            <person name="Wang Q."/>
            <person name="Zhang B."/>
            <person name="Ji P."/>
            <person name="Bell-Sakyi L."/>
            <person name="Cui X.M."/>
            <person name="Yuan T.T."/>
            <person name="Jiang B.G."/>
            <person name="Yang W.F."/>
            <person name="Lam T.T."/>
            <person name="Chang Q.C."/>
            <person name="Ding S.J."/>
            <person name="Wang X.J."/>
            <person name="Zhu J.G."/>
            <person name="Ruan X.D."/>
            <person name="Zhao L."/>
            <person name="Wei J.T."/>
            <person name="Ye R.Z."/>
            <person name="Que T.C."/>
            <person name="Du C.H."/>
            <person name="Zhou Y.H."/>
            <person name="Cheng J.X."/>
            <person name="Dai P.F."/>
            <person name="Guo W.B."/>
            <person name="Han X.H."/>
            <person name="Huang E.J."/>
            <person name="Li L.F."/>
            <person name="Wei W."/>
            <person name="Gao Y.C."/>
            <person name="Liu J.Z."/>
            <person name="Shao H.Z."/>
            <person name="Wang X."/>
            <person name="Wang C.C."/>
            <person name="Yang T.C."/>
            <person name="Huo Q.B."/>
            <person name="Li W."/>
            <person name="Chen H.Y."/>
            <person name="Chen S.E."/>
            <person name="Zhou L.G."/>
            <person name="Ni X.B."/>
            <person name="Tian J.H."/>
            <person name="Sheng Y."/>
            <person name="Liu T."/>
            <person name="Pan Y.S."/>
            <person name="Xia L.Y."/>
            <person name="Li J."/>
            <person name="Zhao F."/>
            <person name="Cao W.C."/>
        </authorList>
    </citation>
    <scope>NUCLEOTIDE SEQUENCE</scope>
    <source>
        <strain evidence="1">Rsan-2018</strain>
    </source>
</reference>
<keyword evidence="2" id="KW-1185">Reference proteome</keyword>
<dbReference type="AlphaFoldDB" id="A0A9D4SMT2"/>
<proteinExistence type="predicted"/>
<evidence type="ECO:0000313" key="1">
    <source>
        <dbReference type="EMBL" id="KAH7934967.1"/>
    </source>
</evidence>
<gene>
    <name evidence="1" type="ORF">HPB52_002511</name>
</gene>
<dbReference type="EMBL" id="JABSTV010001255">
    <property type="protein sequence ID" value="KAH7934967.1"/>
    <property type="molecule type" value="Genomic_DNA"/>
</dbReference>
<name>A0A9D4SMT2_RHISA</name>
<comment type="caution">
    <text evidence="1">The sequence shown here is derived from an EMBL/GenBank/DDBJ whole genome shotgun (WGS) entry which is preliminary data.</text>
</comment>
<protein>
    <submittedName>
        <fullName evidence="1">Uncharacterized protein</fullName>
    </submittedName>
</protein>
<evidence type="ECO:0000313" key="2">
    <source>
        <dbReference type="Proteomes" id="UP000821837"/>
    </source>
</evidence>